<dbReference type="RefSeq" id="WP_166718888.1">
    <property type="nucleotide sequence ID" value="NZ_VWXC01000001.1"/>
</dbReference>
<dbReference type="Proteomes" id="UP001515780">
    <property type="component" value="Unassembled WGS sequence"/>
</dbReference>
<dbReference type="InterPro" id="IPR013321">
    <property type="entry name" value="Arc_rbn_hlx_hlx"/>
</dbReference>
<organism evidence="1 2">
    <name type="scientific">Candidatus Pantoea communis</name>
    <dbReference type="NCBI Taxonomy" id="2608354"/>
    <lineage>
        <taxon>Bacteria</taxon>
        <taxon>Pseudomonadati</taxon>
        <taxon>Pseudomonadota</taxon>
        <taxon>Gammaproteobacteria</taxon>
        <taxon>Enterobacterales</taxon>
        <taxon>Erwiniaceae</taxon>
        <taxon>Pantoea</taxon>
    </lineage>
</organism>
<dbReference type="Pfam" id="PF04221">
    <property type="entry name" value="RelB"/>
    <property type="match status" value="1"/>
</dbReference>
<reference evidence="1 2" key="1">
    <citation type="journal article" date="2019" name="bioRxiv">
        <title>Bacteria contribute to plant secondary compound degradation in a generalist herbivore system.</title>
        <authorList>
            <person name="Francoeur C.B."/>
            <person name="Khadempour L."/>
            <person name="Moreira-Soto R.D."/>
            <person name="Gotting K."/>
            <person name="Book A.J."/>
            <person name="Pinto-Tomas A.A."/>
            <person name="Keefover-Ring K."/>
            <person name="Currie C.R."/>
        </authorList>
    </citation>
    <scope>NUCLEOTIDE SEQUENCE [LARGE SCALE GENOMIC DNA]</scope>
    <source>
        <strain evidence="1">Al-1710</strain>
    </source>
</reference>
<dbReference type="EMBL" id="VWXC01000001">
    <property type="protein sequence ID" value="NIG17275.1"/>
    <property type="molecule type" value="Genomic_DNA"/>
</dbReference>
<gene>
    <name evidence="1" type="ORF">F3J37_01110</name>
</gene>
<accession>A0ABX0RNN4</accession>
<dbReference type="Gene3D" id="1.10.1220.10">
    <property type="entry name" value="Met repressor-like"/>
    <property type="match status" value="1"/>
</dbReference>
<evidence type="ECO:0000313" key="2">
    <source>
        <dbReference type="Proteomes" id="UP001515780"/>
    </source>
</evidence>
<protein>
    <submittedName>
        <fullName evidence="1">Type II toxin-antitoxin system antitoxin, RelB/DinJ family</fullName>
    </submittedName>
</protein>
<comment type="caution">
    <text evidence="1">The sequence shown here is derived from an EMBL/GenBank/DDBJ whole genome shotgun (WGS) entry which is preliminary data.</text>
</comment>
<keyword evidence="2" id="KW-1185">Reference proteome</keyword>
<evidence type="ECO:0000313" key="1">
    <source>
        <dbReference type="EMBL" id="NIG17275.1"/>
    </source>
</evidence>
<sequence length="83" mass="9507">MSVLIRSRIDEVEAQSAELILSQLGLNMSEYLRFAVRSLNNRKGIPFDMTITNPETLKAIDDMNNRRGVIVSSLEEFEAKYQE</sequence>
<proteinExistence type="predicted"/>
<name>A0ABX0RNN4_9GAMM</name>
<dbReference type="InterPro" id="IPR007337">
    <property type="entry name" value="RelB/DinJ"/>
</dbReference>